<sequence length="127" mass="14752">MIFKRFKGIRIEREQWLKSIPVRVVEDYTEDDNGIVTILVELEYRGLIGKIIKAISITPPPKYKRIVLDKIGSVVWKMCDGKHTVEDIIKKLMSITGLSRRNVELAVYHYIKTLVMKGLIELKIPEK</sequence>
<dbReference type="OrthoDB" id="211309at2157"/>
<dbReference type="InterPro" id="IPR008792">
    <property type="entry name" value="PQQD"/>
</dbReference>
<accession>A3DPC5</accession>
<gene>
    <name evidence="1" type="ordered locus">Smar_1394</name>
</gene>
<protein>
    <recommendedName>
        <fullName evidence="3">PqqD family protein</fullName>
    </recommendedName>
</protein>
<dbReference type="Gene3D" id="1.10.10.1150">
    <property type="entry name" value="Coenzyme PQQ synthesis protein D (PqqD)"/>
    <property type="match status" value="1"/>
</dbReference>
<dbReference type="AlphaFoldDB" id="A3DPC5"/>
<dbReference type="KEGG" id="smr:Smar_1394"/>
<keyword evidence="2" id="KW-1185">Reference proteome</keyword>
<dbReference type="EMBL" id="CP000575">
    <property type="protein sequence ID" value="ABN70485.1"/>
    <property type="molecule type" value="Genomic_DNA"/>
</dbReference>
<dbReference type="GeneID" id="4907484"/>
<dbReference type="eggNOG" id="arCOG03838">
    <property type="taxonomic scope" value="Archaea"/>
</dbReference>
<evidence type="ECO:0000313" key="1">
    <source>
        <dbReference type="EMBL" id="ABN70485.1"/>
    </source>
</evidence>
<dbReference type="Proteomes" id="UP000000254">
    <property type="component" value="Chromosome"/>
</dbReference>
<evidence type="ECO:0000313" key="2">
    <source>
        <dbReference type="Proteomes" id="UP000000254"/>
    </source>
</evidence>
<reference evidence="2" key="1">
    <citation type="journal article" date="2009" name="BMC Genomics">
        <title>The complete genome sequence of Staphylothermus marinus reveals differences in sulfur metabolism among heterotrophic Crenarchaeota.</title>
        <authorList>
            <person name="Anderson I.J."/>
            <person name="Dharmarajan L."/>
            <person name="Rodriguez J."/>
            <person name="Hooper S."/>
            <person name="Porat I."/>
            <person name="Ulrich L.E."/>
            <person name="Elkins J.G."/>
            <person name="Mavromatis K."/>
            <person name="Sun H."/>
            <person name="Land M."/>
            <person name="Lapidus A."/>
            <person name="Lucas S."/>
            <person name="Barry K."/>
            <person name="Huber H."/>
            <person name="Zhulin I.B."/>
            <person name="Whitman W.B."/>
            <person name="Mukhopadhyay B."/>
            <person name="Woese C."/>
            <person name="Bristow J."/>
            <person name="Kyrpides N."/>
        </authorList>
    </citation>
    <scope>NUCLEOTIDE SEQUENCE [LARGE SCALE GENOMIC DNA]</scope>
    <source>
        <strain evidence="2">ATCC 43588 / DSM 3639 / JCM 9404 / F1</strain>
    </source>
</reference>
<dbReference type="HOGENOM" id="CLU_150513_2_0_2"/>
<proteinExistence type="predicted"/>
<dbReference type="InterPro" id="IPR041881">
    <property type="entry name" value="PqqD_sf"/>
</dbReference>
<reference evidence="1 2" key="2">
    <citation type="journal article" date="2009" name="Stand. Genomic Sci.">
        <title>Complete genome sequence of Staphylothermus marinus Stetter and Fiala 1986 type strain F1.</title>
        <authorList>
            <person name="Anderson I.J."/>
            <person name="Sun H."/>
            <person name="Lapidus A."/>
            <person name="Copeland A."/>
            <person name="Glavina Del Rio T."/>
            <person name="Tice H."/>
            <person name="Dalin E."/>
            <person name="Lucas S."/>
            <person name="Barry K."/>
            <person name="Land M."/>
            <person name="Richardson P."/>
            <person name="Huber H."/>
            <person name="Kyrpides N.C."/>
        </authorList>
    </citation>
    <scope>NUCLEOTIDE SEQUENCE [LARGE SCALE GENOMIC DNA]</scope>
    <source>
        <strain evidence="2">ATCC 43588 / DSM 3639 / JCM 9404 / F1</strain>
    </source>
</reference>
<evidence type="ECO:0008006" key="3">
    <source>
        <dbReference type="Google" id="ProtNLM"/>
    </source>
</evidence>
<organism evidence="1 2">
    <name type="scientific">Staphylothermus marinus (strain ATCC 43588 / DSM 3639 / JCM 9404 / F1)</name>
    <dbReference type="NCBI Taxonomy" id="399550"/>
    <lineage>
        <taxon>Archaea</taxon>
        <taxon>Thermoproteota</taxon>
        <taxon>Thermoprotei</taxon>
        <taxon>Desulfurococcales</taxon>
        <taxon>Desulfurococcaceae</taxon>
        <taxon>Staphylothermus</taxon>
    </lineage>
</organism>
<name>A3DPC5_STAMF</name>
<dbReference type="Pfam" id="PF05402">
    <property type="entry name" value="PqqD"/>
    <property type="match status" value="1"/>
</dbReference>
<dbReference type="STRING" id="399550.Smar_1394"/>
<dbReference type="RefSeq" id="WP_011839679.1">
    <property type="nucleotide sequence ID" value="NC_009033.1"/>
</dbReference>